<proteinExistence type="predicted"/>
<dbReference type="Pfam" id="PF05618">
    <property type="entry name" value="Zn_protease"/>
    <property type="match status" value="1"/>
</dbReference>
<dbReference type="SUPFAM" id="SSF50630">
    <property type="entry name" value="Acid proteases"/>
    <property type="match status" value="1"/>
</dbReference>
<protein>
    <recommendedName>
        <fullName evidence="2">Retropepsin-like aspartic endopeptidase domain-containing protein</fullName>
    </recommendedName>
</protein>
<sequence>MSDAPDRAAPGLVQLGWLEWVALPRLGIPLLRAKVDTGAKTSSLHAEELQIIGEAGQHVARFIVRTRKKVYQCECPVKDERHVKSSSGHEELRVVIETTCVLDGRRWPIELTLTDRTAMRYPMLLGRRAMEGRFVVDPGQSHLGGKPKLKRKPRS</sequence>
<dbReference type="InterPro" id="IPR021109">
    <property type="entry name" value="Peptidase_aspartic_dom_sf"/>
</dbReference>
<dbReference type="OrthoDB" id="9782977at2"/>
<feature type="domain" description="Retropepsin-like aspartic endopeptidase" evidence="2">
    <location>
        <begin position="15"/>
        <end position="143"/>
    </location>
</feature>
<evidence type="ECO:0000256" key="1">
    <source>
        <dbReference type="SAM" id="MobiDB-lite"/>
    </source>
</evidence>
<gene>
    <name evidence="3" type="ORF">Pla108_05100</name>
</gene>
<accession>A0A5C6AJC2</accession>
<dbReference type="InterPro" id="IPR008503">
    <property type="entry name" value="Asp_endopeptidase"/>
</dbReference>
<organism evidence="3 4">
    <name type="scientific">Botrimarina colliarenosi</name>
    <dbReference type="NCBI Taxonomy" id="2528001"/>
    <lineage>
        <taxon>Bacteria</taxon>
        <taxon>Pseudomonadati</taxon>
        <taxon>Planctomycetota</taxon>
        <taxon>Planctomycetia</taxon>
        <taxon>Pirellulales</taxon>
        <taxon>Lacipirellulaceae</taxon>
        <taxon>Botrimarina</taxon>
    </lineage>
</organism>
<dbReference type="AlphaFoldDB" id="A0A5C6AJC2"/>
<evidence type="ECO:0000313" key="3">
    <source>
        <dbReference type="EMBL" id="TWT99567.1"/>
    </source>
</evidence>
<keyword evidence="4" id="KW-1185">Reference proteome</keyword>
<dbReference type="EMBL" id="SJPR01000001">
    <property type="protein sequence ID" value="TWT99567.1"/>
    <property type="molecule type" value="Genomic_DNA"/>
</dbReference>
<dbReference type="Proteomes" id="UP000317421">
    <property type="component" value="Unassembled WGS sequence"/>
</dbReference>
<name>A0A5C6AJC2_9BACT</name>
<dbReference type="PANTHER" id="PTHR38037">
    <property type="entry name" value="ZN_PROTEASE DOMAIN-CONTAINING PROTEIN"/>
    <property type="match status" value="1"/>
</dbReference>
<dbReference type="RefSeq" id="WP_146442494.1">
    <property type="nucleotide sequence ID" value="NZ_SJPR01000001.1"/>
</dbReference>
<feature type="compositionally biased region" description="Basic residues" evidence="1">
    <location>
        <begin position="145"/>
        <end position="155"/>
    </location>
</feature>
<comment type="caution">
    <text evidence="3">The sequence shown here is derived from an EMBL/GenBank/DDBJ whole genome shotgun (WGS) entry which is preliminary data.</text>
</comment>
<feature type="region of interest" description="Disordered" evidence="1">
    <location>
        <begin position="136"/>
        <end position="155"/>
    </location>
</feature>
<evidence type="ECO:0000259" key="2">
    <source>
        <dbReference type="Pfam" id="PF05618"/>
    </source>
</evidence>
<dbReference type="PANTHER" id="PTHR38037:SF2">
    <property type="entry name" value="ATP-DEPENDENT ZINC PROTEASE DOMAIN-CONTAINING PROTEIN-RELATED"/>
    <property type="match status" value="1"/>
</dbReference>
<evidence type="ECO:0000313" key="4">
    <source>
        <dbReference type="Proteomes" id="UP000317421"/>
    </source>
</evidence>
<dbReference type="Gene3D" id="2.40.70.10">
    <property type="entry name" value="Acid Proteases"/>
    <property type="match status" value="1"/>
</dbReference>
<reference evidence="3 4" key="1">
    <citation type="submission" date="2019-02" db="EMBL/GenBank/DDBJ databases">
        <title>Deep-cultivation of Planctomycetes and their phenomic and genomic characterization uncovers novel biology.</title>
        <authorList>
            <person name="Wiegand S."/>
            <person name="Jogler M."/>
            <person name="Boedeker C."/>
            <person name="Pinto D."/>
            <person name="Vollmers J."/>
            <person name="Rivas-Marin E."/>
            <person name="Kohn T."/>
            <person name="Peeters S.H."/>
            <person name="Heuer A."/>
            <person name="Rast P."/>
            <person name="Oberbeckmann S."/>
            <person name="Bunk B."/>
            <person name="Jeske O."/>
            <person name="Meyerdierks A."/>
            <person name="Storesund J.E."/>
            <person name="Kallscheuer N."/>
            <person name="Luecker S."/>
            <person name="Lage O.M."/>
            <person name="Pohl T."/>
            <person name="Merkel B.J."/>
            <person name="Hornburger P."/>
            <person name="Mueller R.-W."/>
            <person name="Bruemmer F."/>
            <person name="Labrenz M."/>
            <person name="Spormann A.M."/>
            <person name="Op Den Camp H."/>
            <person name="Overmann J."/>
            <person name="Amann R."/>
            <person name="Jetten M.S.M."/>
            <person name="Mascher T."/>
            <person name="Medema M.H."/>
            <person name="Devos D.P."/>
            <person name="Kaster A.-K."/>
            <person name="Ovreas L."/>
            <person name="Rohde M."/>
            <person name="Galperin M.Y."/>
            <person name="Jogler C."/>
        </authorList>
    </citation>
    <scope>NUCLEOTIDE SEQUENCE [LARGE SCALE GENOMIC DNA]</scope>
    <source>
        <strain evidence="3 4">Pla108</strain>
    </source>
</reference>